<feature type="compositionally biased region" description="Basic residues" evidence="1">
    <location>
        <begin position="195"/>
        <end position="204"/>
    </location>
</feature>
<keyword evidence="2" id="KW-0472">Membrane</keyword>
<feature type="transmembrane region" description="Helical" evidence="2">
    <location>
        <begin position="289"/>
        <end position="308"/>
    </location>
</feature>
<dbReference type="RefSeq" id="WP_256324547.1">
    <property type="nucleotide sequence ID" value="NZ_FMZL01000030.1"/>
</dbReference>
<keyword evidence="2" id="KW-1133">Transmembrane helix</keyword>
<feature type="transmembrane region" description="Helical" evidence="2">
    <location>
        <begin position="261"/>
        <end position="283"/>
    </location>
</feature>
<keyword evidence="2" id="KW-0812">Transmembrane</keyword>
<accession>A0A1G6N7P9</accession>
<organism evidence="3 4">
    <name type="scientific">Parafannyhessea umbonata</name>
    <dbReference type="NCBI Taxonomy" id="604330"/>
    <lineage>
        <taxon>Bacteria</taxon>
        <taxon>Bacillati</taxon>
        <taxon>Actinomycetota</taxon>
        <taxon>Coriobacteriia</taxon>
        <taxon>Coriobacteriales</taxon>
        <taxon>Atopobiaceae</taxon>
        <taxon>Parafannyhessea</taxon>
    </lineage>
</organism>
<dbReference type="STRING" id="604330.SAMN04489857_1720"/>
<dbReference type="EMBL" id="FMZL01000030">
    <property type="protein sequence ID" value="SDC63721.1"/>
    <property type="molecule type" value="Genomic_DNA"/>
</dbReference>
<gene>
    <name evidence="3" type="ORF">SAMN04487824_13020</name>
</gene>
<dbReference type="InterPro" id="IPR021552">
    <property type="entry name" value="ArsP_2"/>
</dbReference>
<evidence type="ECO:0000256" key="2">
    <source>
        <dbReference type="SAM" id="Phobius"/>
    </source>
</evidence>
<feature type="region of interest" description="Disordered" evidence="1">
    <location>
        <begin position="185"/>
        <end position="204"/>
    </location>
</feature>
<protein>
    <recommendedName>
        <fullName evidence="5">Permease</fullName>
    </recommendedName>
</protein>
<evidence type="ECO:0000313" key="4">
    <source>
        <dbReference type="Proteomes" id="UP000198528"/>
    </source>
</evidence>
<dbReference type="AlphaFoldDB" id="A0A1G6N7P9"/>
<feature type="transmembrane region" description="Helical" evidence="2">
    <location>
        <begin position="227"/>
        <end position="249"/>
    </location>
</feature>
<evidence type="ECO:0000256" key="1">
    <source>
        <dbReference type="SAM" id="MobiDB-lite"/>
    </source>
</evidence>
<feature type="transmembrane region" description="Helical" evidence="2">
    <location>
        <begin position="320"/>
        <end position="341"/>
    </location>
</feature>
<name>A0A1G6N7P9_9ACTN</name>
<dbReference type="NCBIfam" id="NF037962">
    <property type="entry name" value="arsenic_eff"/>
    <property type="match status" value="1"/>
</dbReference>
<evidence type="ECO:0000313" key="3">
    <source>
        <dbReference type="EMBL" id="SDC63721.1"/>
    </source>
</evidence>
<keyword evidence="4" id="KW-1185">Reference proteome</keyword>
<sequence length="342" mass="35380">MTPSVILDVLLDSVHDTLELIPFLFLTYLAMEALEHTAGGRTERIIARADKSGPVVGALLGALPQCGFSAMAGTLYAARVVSAGTLVSVILATSDEMIPVFVAHAEPAGRMLAIIGFKVVAGMAVGLAVDMVLRALHRAGDGHAHIAELCEAAHCDCGEIDAEPDCEPFSPEALAAGEKNTASAAAHGDADGHAHGHGHAHSHGASRGRRAWHIVRSALVHTAEVTFFIFLVTLVFGFVIEAAGTDAIAHALGSHPLRATMLAALIGLIPNCGASVAITQLYLQGSLAAGPMMAGLLVSGGMGLLVLFRTNRDMRQNLIITAFVYVVGVVLGLVVAGLGIIF</sequence>
<dbReference type="Proteomes" id="UP000198528">
    <property type="component" value="Unassembled WGS sequence"/>
</dbReference>
<reference evidence="4" key="1">
    <citation type="submission" date="2016-10" db="EMBL/GenBank/DDBJ databases">
        <authorList>
            <person name="Varghese N."/>
            <person name="Submissions S."/>
        </authorList>
    </citation>
    <scope>NUCLEOTIDE SEQUENCE [LARGE SCALE GENOMIC DNA]</scope>
    <source>
        <strain evidence="4">DSM 22619</strain>
    </source>
</reference>
<evidence type="ECO:0008006" key="5">
    <source>
        <dbReference type="Google" id="ProtNLM"/>
    </source>
</evidence>
<dbReference type="Pfam" id="PF11449">
    <property type="entry name" value="ArsP_2"/>
    <property type="match status" value="2"/>
</dbReference>
<proteinExistence type="predicted"/>